<comment type="subcellular location">
    <subcellularLocation>
        <location evidence="1">Cell membrane</location>
        <topology evidence="1">Multi-pass membrane protein</topology>
    </subcellularLocation>
</comment>
<feature type="transmembrane region" description="Helical" evidence="7">
    <location>
        <begin position="256"/>
        <end position="277"/>
    </location>
</feature>
<feature type="transmembrane region" description="Helical" evidence="7">
    <location>
        <begin position="97"/>
        <end position="116"/>
    </location>
</feature>
<feature type="transmembrane region" description="Helical" evidence="7">
    <location>
        <begin position="62"/>
        <end position="85"/>
    </location>
</feature>
<evidence type="ECO:0000256" key="3">
    <source>
        <dbReference type="ARBA" id="ARBA00022475"/>
    </source>
</evidence>
<dbReference type="PANTHER" id="PTHR43045">
    <property type="entry name" value="SHIKIMATE TRANSPORTER"/>
    <property type="match status" value="1"/>
</dbReference>
<name>A0ABW4RUM6_9ACTN</name>
<keyword evidence="6 7" id="KW-0472">Membrane</keyword>
<feature type="transmembrane region" description="Helical" evidence="7">
    <location>
        <begin position="202"/>
        <end position="221"/>
    </location>
</feature>
<dbReference type="PROSITE" id="PS50850">
    <property type="entry name" value="MFS"/>
    <property type="match status" value="1"/>
</dbReference>
<keyword evidence="4 7" id="KW-0812">Transmembrane</keyword>
<feature type="transmembrane region" description="Helical" evidence="7">
    <location>
        <begin position="344"/>
        <end position="362"/>
    </location>
</feature>
<accession>A0ABW4RUM6</accession>
<dbReference type="PANTHER" id="PTHR43045:SF1">
    <property type="entry name" value="SHIKIMATE TRANSPORTER"/>
    <property type="match status" value="1"/>
</dbReference>
<feature type="transmembrane region" description="Helical" evidence="7">
    <location>
        <begin position="37"/>
        <end position="56"/>
    </location>
</feature>
<evidence type="ECO:0000256" key="7">
    <source>
        <dbReference type="SAM" id="Phobius"/>
    </source>
</evidence>
<dbReference type="InterPro" id="IPR020846">
    <property type="entry name" value="MFS_dom"/>
</dbReference>
<organism evidence="9 10">
    <name type="scientific">Luteococcus peritonei</name>
    <dbReference type="NCBI Taxonomy" id="88874"/>
    <lineage>
        <taxon>Bacteria</taxon>
        <taxon>Bacillati</taxon>
        <taxon>Actinomycetota</taxon>
        <taxon>Actinomycetes</taxon>
        <taxon>Propionibacteriales</taxon>
        <taxon>Propionibacteriaceae</taxon>
        <taxon>Luteococcus</taxon>
    </lineage>
</organism>
<dbReference type="CDD" id="cd17369">
    <property type="entry name" value="MFS_ShiA_like"/>
    <property type="match status" value="1"/>
</dbReference>
<evidence type="ECO:0000256" key="4">
    <source>
        <dbReference type="ARBA" id="ARBA00022692"/>
    </source>
</evidence>
<evidence type="ECO:0000256" key="2">
    <source>
        <dbReference type="ARBA" id="ARBA00022448"/>
    </source>
</evidence>
<evidence type="ECO:0000256" key="1">
    <source>
        <dbReference type="ARBA" id="ARBA00004651"/>
    </source>
</evidence>
<dbReference type="InterPro" id="IPR011701">
    <property type="entry name" value="MFS"/>
</dbReference>
<feature type="transmembrane region" description="Helical" evidence="7">
    <location>
        <begin position="413"/>
        <end position="431"/>
    </location>
</feature>
<comment type="caution">
    <text evidence="9">The sequence shown here is derived from an EMBL/GenBank/DDBJ whole genome shotgun (WGS) entry which is preliminary data.</text>
</comment>
<proteinExistence type="predicted"/>
<feature type="domain" description="Major facilitator superfamily (MFS) profile" evidence="8">
    <location>
        <begin position="25"/>
        <end position="436"/>
    </location>
</feature>
<evidence type="ECO:0000256" key="5">
    <source>
        <dbReference type="ARBA" id="ARBA00022989"/>
    </source>
</evidence>
<keyword evidence="3" id="KW-1003">Cell membrane</keyword>
<sequence length="449" mass="48512">MSTSAQTQHDDFLVLDEHRPQDRRVALATLVGTSIEWYDYFIYANAAALVFAPYFFSAVPESMALILSFATVGVSFLFRPLGAAVAGHYGDRVGRKAMLVLTLMLMGGATALIGLLPSAATIGIWAPILLVLLRIVQGFSAGGEWGGAALMAVEHAPADKRGKFGAFPQVGVPLGMLLATGFLAMLSVLLTEEQFTSWGWRVPFLFSIVLIGIGMWIRLGVTESPVFQEISEHPDEVKMPLGQVFTRTGKQVAQAALLYMGNGVVGYMVTGGFILSYATKALHMQKADILNLVTLACATWLVTTWFAGVLSDRIGRVRTYQIGFVIQLLWVFPLFMLVETASLLWVGVAMVVLTIPLGLTYGPQAALFAEMFPAAIRYSGASIGYALGAILGGAFAPMIAQALVNHFHTTRAVSAYLFVFTAMALLATFTIKDRTGKRLDKDAPDLPRL</sequence>
<gene>
    <name evidence="9" type="ORF">ACFSCS_07250</name>
</gene>
<evidence type="ECO:0000259" key="8">
    <source>
        <dbReference type="PROSITE" id="PS50850"/>
    </source>
</evidence>
<reference evidence="10" key="1">
    <citation type="journal article" date="2019" name="Int. J. Syst. Evol. Microbiol.">
        <title>The Global Catalogue of Microorganisms (GCM) 10K type strain sequencing project: providing services to taxonomists for standard genome sequencing and annotation.</title>
        <authorList>
            <consortium name="The Broad Institute Genomics Platform"/>
            <consortium name="The Broad Institute Genome Sequencing Center for Infectious Disease"/>
            <person name="Wu L."/>
            <person name="Ma J."/>
        </authorList>
    </citation>
    <scope>NUCLEOTIDE SEQUENCE [LARGE SCALE GENOMIC DNA]</scope>
    <source>
        <strain evidence="10">CAIM 431</strain>
    </source>
</reference>
<feature type="transmembrane region" description="Helical" evidence="7">
    <location>
        <begin position="170"/>
        <end position="190"/>
    </location>
</feature>
<evidence type="ECO:0000313" key="10">
    <source>
        <dbReference type="Proteomes" id="UP001597326"/>
    </source>
</evidence>
<feature type="transmembrane region" description="Helical" evidence="7">
    <location>
        <begin position="289"/>
        <end position="310"/>
    </location>
</feature>
<keyword evidence="10" id="KW-1185">Reference proteome</keyword>
<dbReference type="SUPFAM" id="SSF103473">
    <property type="entry name" value="MFS general substrate transporter"/>
    <property type="match status" value="1"/>
</dbReference>
<dbReference type="Gene3D" id="1.20.1250.20">
    <property type="entry name" value="MFS general substrate transporter like domains"/>
    <property type="match status" value="1"/>
</dbReference>
<evidence type="ECO:0000256" key="6">
    <source>
        <dbReference type="ARBA" id="ARBA00023136"/>
    </source>
</evidence>
<feature type="transmembrane region" description="Helical" evidence="7">
    <location>
        <begin position="322"/>
        <end position="338"/>
    </location>
</feature>
<dbReference type="Pfam" id="PF07690">
    <property type="entry name" value="MFS_1"/>
    <property type="match status" value="1"/>
</dbReference>
<dbReference type="Proteomes" id="UP001597326">
    <property type="component" value="Unassembled WGS sequence"/>
</dbReference>
<keyword evidence="2" id="KW-0813">Transport</keyword>
<evidence type="ECO:0000313" key="9">
    <source>
        <dbReference type="EMBL" id="MFD1889986.1"/>
    </source>
</evidence>
<dbReference type="EMBL" id="JBHUFZ010000016">
    <property type="protein sequence ID" value="MFD1889986.1"/>
    <property type="molecule type" value="Genomic_DNA"/>
</dbReference>
<dbReference type="RefSeq" id="WP_343872931.1">
    <property type="nucleotide sequence ID" value="NZ_BAAAIX010000013.1"/>
</dbReference>
<protein>
    <submittedName>
        <fullName evidence="9">MFS transporter</fullName>
    </submittedName>
</protein>
<feature type="transmembrane region" description="Helical" evidence="7">
    <location>
        <begin position="383"/>
        <end position="407"/>
    </location>
</feature>
<dbReference type="InterPro" id="IPR036259">
    <property type="entry name" value="MFS_trans_sf"/>
</dbReference>
<keyword evidence="5 7" id="KW-1133">Transmembrane helix</keyword>